<evidence type="ECO:0000256" key="11">
    <source>
        <dbReference type="ARBA" id="ARBA00023136"/>
    </source>
</evidence>
<feature type="domain" description="HAMP" evidence="14">
    <location>
        <begin position="184"/>
        <end position="236"/>
    </location>
</feature>
<organism evidence="15 16">
    <name type="scientific">Halalkalibacter oceani</name>
    <dbReference type="NCBI Taxonomy" id="1653776"/>
    <lineage>
        <taxon>Bacteria</taxon>
        <taxon>Bacillati</taxon>
        <taxon>Bacillota</taxon>
        <taxon>Bacilli</taxon>
        <taxon>Bacillales</taxon>
        <taxon>Bacillaceae</taxon>
        <taxon>Halalkalibacter</taxon>
    </lineage>
</organism>
<evidence type="ECO:0000256" key="2">
    <source>
        <dbReference type="ARBA" id="ARBA00004651"/>
    </source>
</evidence>
<keyword evidence="12" id="KW-0812">Transmembrane</keyword>
<keyword evidence="10" id="KW-0902">Two-component regulatory system</keyword>
<dbReference type="InterPro" id="IPR036890">
    <property type="entry name" value="HATPase_C_sf"/>
</dbReference>
<dbReference type="EMBL" id="JAMBOL010000036">
    <property type="protein sequence ID" value="MCM3716367.1"/>
    <property type="molecule type" value="Genomic_DNA"/>
</dbReference>
<proteinExistence type="predicted"/>
<dbReference type="Pfam" id="PF00672">
    <property type="entry name" value="HAMP"/>
    <property type="match status" value="1"/>
</dbReference>
<feature type="transmembrane region" description="Helical" evidence="12">
    <location>
        <begin position="7"/>
        <end position="33"/>
    </location>
</feature>
<evidence type="ECO:0000256" key="6">
    <source>
        <dbReference type="ARBA" id="ARBA00022679"/>
    </source>
</evidence>
<comment type="caution">
    <text evidence="15">The sequence shown here is derived from an EMBL/GenBank/DDBJ whole genome shotgun (WGS) entry which is preliminary data.</text>
</comment>
<dbReference type="SUPFAM" id="SSF158472">
    <property type="entry name" value="HAMP domain-like"/>
    <property type="match status" value="1"/>
</dbReference>
<dbReference type="RefSeq" id="WP_251225025.1">
    <property type="nucleotide sequence ID" value="NZ_JAMBOL010000036.1"/>
</dbReference>
<dbReference type="CDD" id="cd06225">
    <property type="entry name" value="HAMP"/>
    <property type="match status" value="1"/>
</dbReference>
<evidence type="ECO:0000256" key="12">
    <source>
        <dbReference type="SAM" id="Phobius"/>
    </source>
</evidence>
<dbReference type="SMART" id="SM00304">
    <property type="entry name" value="HAMP"/>
    <property type="match status" value="1"/>
</dbReference>
<evidence type="ECO:0000256" key="9">
    <source>
        <dbReference type="ARBA" id="ARBA00022840"/>
    </source>
</evidence>
<comment type="catalytic activity">
    <reaction evidence="1">
        <text>ATP + protein L-histidine = ADP + protein N-phospho-L-histidine.</text>
        <dbReference type="EC" id="2.7.13.3"/>
    </reaction>
</comment>
<dbReference type="PANTHER" id="PTHR43547:SF2">
    <property type="entry name" value="HYBRID SIGNAL TRANSDUCTION HISTIDINE KINASE C"/>
    <property type="match status" value="1"/>
</dbReference>
<dbReference type="GO" id="GO:0000155">
    <property type="term" value="F:phosphorelay sensor kinase activity"/>
    <property type="evidence" value="ECO:0007669"/>
    <property type="project" value="InterPro"/>
</dbReference>
<keyword evidence="9" id="KW-0067">ATP-binding</keyword>
<dbReference type="InterPro" id="IPR004358">
    <property type="entry name" value="Sig_transdc_His_kin-like_C"/>
</dbReference>
<feature type="domain" description="Histidine kinase" evidence="13">
    <location>
        <begin position="251"/>
        <end position="467"/>
    </location>
</feature>
<dbReference type="SMART" id="SM00387">
    <property type="entry name" value="HATPase_c"/>
    <property type="match status" value="1"/>
</dbReference>
<keyword evidence="6" id="KW-0808">Transferase</keyword>
<dbReference type="PROSITE" id="PS50885">
    <property type="entry name" value="HAMP"/>
    <property type="match status" value="1"/>
</dbReference>
<protein>
    <recommendedName>
        <fullName evidence="3">histidine kinase</fullName>
        <ecNumber evidence="3">2.7.13.3</ecNumber>
    </recommendedName>
</protein>
<evidence type="ECO:0000313" key="16">
    <source>
        <dbReference type="Proteomes" id="UP001139179"/>
    </source>
</evidence>
<keyword evidence="4" id="KW-1003">Cell membrane</keyword>
<dbReference type="GO" id="GO:0005524">
    <property type="term" value="F:ATP binding"/>
    <property type="evidence" value="ECO:0007669"/>
    <property type="project" value="UniProtKB-KW"/>
</dbReference>
<dbReference type="Pfam" id="PF02518">
    <property type="entry name" value="HATPase_c"/>
    <property type="match status" value="1"/>
</dbReference>
<dbReference type="Gene3D" id="3.30.565.10">
    <property type="entry name" value="Histidine kinase-like ATPase, C-terminal domain"/>
    <property type="match status" value="1"/>
</dbReference>
<evidence type="ECO:0000259" key="13">
    <source>
        <dbReference type="PROSITE" id="PS50109"/>
    </source>
</evidence>
<evidence type="ECO:0000256" key="3">
    <source>
        <dbReference type="ARBA" id="ARBA00012438"/>
    </source>
</evidence>
<keyword evidence="16" id="KW-1185">Reference proteome</keyword>
<accession>A0A9X2DVM8</accession>
<evidence type="ECO:0000313" key="15">
    <source>
        <dbReference type="EMBL" id="MCM3716367.1"/>
    </source>
</evidence>
<dbReference type="Gene3D" id="6.10.340.10">
    <property type="match status" value="1"/>
</dbReference>
<dbReference type="CDD" id="cd00082">
    <property type="entry name" value="HisKA"/>
    <property type="match status" value="1"/>
</dbReference>
<dbReference type="InterPro" id="IPR036097">
    <property type="entry name" value="HisK_dim/P_sf"/>
</dbReference>
<comment type="subcellular location">
    <subcellularLocation>
        <location evidence="2">Cell membrane</location>
        <topology evidence="2">Multi-pass membrane protein</topology>
    </subcellularLocation>
</comment>
<evidence type="ECO:0000256" key="1">
    <source>
        <dbReference type="ARBA" id="ARBA00000085"/>
    </source>
</evidence>
<evidence type="ECO:0000256" key="8">
    <source>
        <dbReference type="ARBA" id="ARBA00022777"/>
    </source>
</evidence>
<keyword evidence="11 12" id="KW-0472">Membrane</keyword>
<gene>
    <name evidence="15" type="ORF">M3202_20180</name>
</gene>
<keyword evidence="8 15" id="KW-0418">Kinase</keyword>
<keyword evidence="12" id="KW-1133">Transmembrane helix</keyword>
<dbReference type="Gene3D" id="1.10.287.130">
    <property type="match status" value="1"/>
</dbReference>
<dbReference type="PROSITE" id="PS50109">
    <property type="entry name" value="HIS_KIN"/>
    <property type="match status" value="1"/>
</dbReference>
<dbReference type="InterPro" id="IPR003660">
    <property type="entry name" value="HAMP_dom"/>
</dbReference>
<dbReference type="InterPro" id="IPR003661">
    <property type="entry name" value="HisK_dim/P_dom"/>
</dbReference>
<dbReference type="Pfam" id="PF00512">
    <property type="entry name" value="HisKA"/>
    <property type="match status" value="1"/>
</dbReference>
<sequence>MNLRGKLWLLLFSSSLTSLLLLIGIAAVIGWLFNQGYTHQSLNAFGQELARQAEQSEAEAGRTVELLDDFHRSHPAIELAWLRADGQLRYATDGRNVDYDINELMNLFVNMPAYLWEEGEQIALLFDWQAGEEQQFLVMTLANDAMQGSQIFVYIQDYAQFGQLLLPVALFILTPYVFALIFFLRLNRRLTALNHAMKTFDTNDAPLLIESQSSDEIGQLTRSFNEMANRIRANVARIEELDAKRKSLIADVSHDLRTPLTMIIGYAESLDKHLLKNPAEQQKYTTNLLRRAKYMDDLLQKLLEIAQIDKYKQHIRFVRQDIGETIRLIAASYIPIVEEKGIDFDIHIPEEPLLSAYDASLLERAVHNLIENAIQYGGEGRYLGIFLKQEENHVTITVADRGPGIDAEKQKLIFERFYRGAKGRGGEGFGLGLAIVQEVANAHNGYVRMTSQPKEETAFTLFLPKNNLSG</sequence>
<dbReference type="GO" id="GO:0005886">
    <property type="term" value="C:plasma membrane"/>
    <property type="evidence" value="ECO:0007669"/>
    <property type="project" value="UniProtKB-SubCell"/>
</dbReference>
<dbReference type="PANTHER" id="PTHR43547">
    <property type="entry name" value="TWO-COMPONENT HISTIDINE KINASE"/>
    <property type="match status" value="1"/>
</dbReference>
<dbReference type="InterPro" id="IPR003594">
    <property type="entry name" value="HATPase_dom"/>
</dbReference>
<dbReference type="SUPFAM" id="SSF55874">
    <property type="entry name" value="ATPase domain of HSP90 chaperone/DNA topoisomerase II/histidine kinase"/>
    <property type="match status" value="1"/>
</dbReference>
<evidence type="ECO:0000256" key="10">
    <source>
        <dbReference type="ARBA" id="ARBA00023012"/>
    </source>
</evidence>
<feature type="transmembrane region" description="Helical" evidence="12">
    <location>
        <begin position="164"/>
        <end position="184"/>
    </location>
</feature>
<keyword evidence="7" id="KW-0547">Nucleotide-binding</keyword>
<dbReference type="SMART" id="SM00388">
    <property type="entry name" value="HisKA"/>
    <property type="match status" value="1"/>
</dbReference>
<evidence type="ECO:0000256" key="7">
    <source>
        <dbReference type="ARBA" id="ARBA00022741"/>
    </source>
</evidence>
<dbReference type="EC" id="2.7.13.3" evidence="3"/>
<dbReference type="PRINTS" id="PR00344">
    <property type="entry name" value="BCTRLSENSOR"/>
</dbReference>
<dbReference type="AlphaFoldDB" id="A0A9X2DVM8"/>
<evidence type="ECO:0000256" key="4">
    <source>
        <dbReference type="ARBA" id="ARBA00022475"/>
    </source>
</evidence>
<name>A0A9X2DVM8_9BACI</name>
<dbReference type="CDD" id="cd00075">
    <property type="entry name" value="HATPase"/>
    <property type="match status" value="1"/>
</dbReference>
<dbReference type="SUPFAM" id="SSF47384">
    <property type="entry name" value="Homodimeric domain of signal transducing histidine kinase"/>
    <property type="match status" value="1"/>
</dbReference>
<reference evidence="15" key="1">
    <citation type="submission" date="2022-05" db="EMBL/GenBank/DDBJ databases">
        <title>Comparative Genomics of Spacecraft Associated Microbes.</title>
        <authorList>
            <person name="Tran M.T."/>
            <person name="Wright A."/>
            <person name="Seuylemezian A."/>
            <person name="Eisen J."/>
            <person name="Coil D."/>
        </authorList>
    </citation>
    <scope>NUCLEOTIDE SEQUENCE</scope>
    <source>
        <strain evidence="15">214.1.1</strain>
    </source>
</reference>
<keyword evidence="5" id="KW-0597">Phosphoprotein</keyword>
<evidence type="ECO:0000256" key="5">
    <source>
        <dbReference type="ARBA" id="ARBA00022553"/>
    </source>
</evidence>
<dbReference type="Proteomes" id="UP001139179">
    <property type="component" value="Unassembled WGS sequence"/>
</dbReference>
<evidence type="ECO:0000259" key="14">
    <source>
        <dbReference type="PROSITE" id="PS50885"/>
    </source>
</evidence>
<dbReference type="InterPro" id="IPR005467">
    <property type="entry name" value="His_kinase_dom"/>
</dbReference>